<dbReference type="PANTHER" id="PTHR12728:SF0">
    <property type="entry name" value="RIBOSOME PRODUCTION FACTOR 2 HOMOLOG"/>
    <property type="match status" value="1"/>
</dbReference>
<keyword evidence="9" id="KW-1185">Reference proteome</keyword>
<dbReference type="InterPro" id="IPR039770">
    <property type="entry name" value="Rpf2"/>
</dbReference>
<dbReference type="GeneID" id="108567681"/>
<evidence type="ECO:0000256" key="7">
    <source>
        <dbReference type="SAM" id="MobiDB-lite"/>
    </source>
</evidence>
<accession>A0ABM1NBI7</accession>
<keyword evidence="4 6" id="KW-0539">Nucleus</keyword>
<evidence type="ECO:0000313" key="9">
    <source>
        <dbReference type="Proteomes" id="UP000695000"/>
    </source>
</evidence>
<feature type="region of interest" description="Disordered" evidence="7">
    <location>
        <begin position="276"/>
        <end position="311"/>
    </location>
</feature>
<organism evidence="9 10">
    <name type="scientific">Nicrophorus vespilloides</name>
    <name type="common">Boreal carrion beetle</name>
    <dbReference type="NCBI Taxonomy" id="110193"/>
    <lineage>
        <taxon>Eukaryota</taxon>
        <taxon>Metazoa</taxon>
        <taxon>Ecdysozoa</taxon>
        <taxon>Arthropoda</taxon>
        <taxon>Hexapoda</taxon>
        <taxon>Insecta</taxon>
        <taxon>Pterygota</taxon>
        <taxon>Neoptera</taxon>
        <taxon>Endopterygota</taxon>
        <taxon>Coleoptera</taxon>
        <taxon>Polyphaga</taxon>
        <taxon>Staphyliniformia</taxon>
        <taxon>Silphidae</taxon>
        <taxon>Nicrophorinae</taxon>
        <taxon>Nicrophorus</taxon>
    </lineage>
</organism>
<dbReference type="PROSITE" id="PS50833">
    <property type="entry name" value="BRIX"/>
    <property type="match status" value="1"/>
</dbReference>
<comment type="similarity">
    <text evidence="2 6">Belongs to the RPF2 family.</text>
</comment>
<proteinExistence type="inferred from homology"/>
<protein>
    <recommendedName>
        <fullName evidence="3 6">Ribosome production factor 2 homolog</fullName>
    </recommendedName>
    <alternativeName>
        <fullName evidence="5 6">Ribosome biogenesis protein RPF2 homolog</fullName>
    </alternativeName>
</protein>
<evidence type="ECO:0000256" key="2">
    <source>
        <dbReference type="ARBA" id="ARBA00010782"/>
    </source>
</evidence>
<sequence>MAVMQRVVKAKTRKGKKVLVTREPQLIEGVKRPLFLQGRKCSEKVRNVMKDIYHLKKPEAVKLSQKNDITIFENVAPVEQFCKKYQTPIFMFGSHNKKRPDNLVVGRMFNYSLLDMIELAVDYIEPMSEFKGQKMVMGTKPMLVFNGPSWDQSDELKQLKSIFVDFFKGEKCEAIRLAGLEHAISFTVTKDGRILLRSYKVLFKKSGCKTPRIEMEEIGPRIDFTLRRSKLPTEDLMKQSCRKPKELKVVKKKNISTDGLGTTHGRVHLGKQEVNKLQTRKMKGLKKSVTEKKAERKAKKATKQNTVPPVA</sequence>
<dbReference type="InterPro" id="IPR007109">
    <property type="entry name" value="Brix"/>
</dbReference>
<evidence type="ECO:0000259" key="8">
    <source>
        <dbReference type="PROSITE" id="PS50833"/>
    </source>
</evidence>
<evidence type="ECO:0000256" key="3">
    <source>
        <dbReference type="ARBA" id="ARBA00020387"/>
    </source>
</evidence>
<comment type="subcellular location">
    <subcellularLocation>
        <location evidence="1 6">Nucleus</location>
        <location evidence="1 6">Nucleolus</location>
    </subcellularLocation>
</comment>
<dbReference type="SMART" id="SM00879">
    <property type="entry name" value="Brix"/>
    <property type="match status" value="1"/>
</dbReference>
<name>A0ABM1NBI7_NICVS</name>
<evidence type="ECO:0000256" key="1">
    <source>
        <dbReference type="ARBA" id="ARBA00004604"/>
    </source>
</evidence>
<dbReference type="Pfam" id="PF04427">
    <property type="entry name" value="Brix"/>
    <property type="match status" value="1"/>
</dbReference>
<evidence type="ECO:0000313" key="10">
    <source>
        <dbReference type="RefSeq" id="XP_017784187.1"/>
    </source>
</evidence>
<dbReference type="RefSeq" id="XP_017784187.1">
    <property type="nucleotide sequence ID" value="XM_017928698.1"/>
</dbReference>
<evidence type="ECO:0000256" key="5">
    <source>
        <dbReference type="ARBA" id="ARBA00030889"/>
    </source>
</evidence>
<reference evidence="10" key="1">
    <citation type="submission" date="2025-08" db="UniProtKB">
        <authorList>
            <consortium name="RefSeq"/>
        </authorList>
    </citation>
    <scope>IDENTIFICATION</scope>
    <source>
        <tissue evidence="10">Whole Larva</tissue>
    </source>
</reference>
<gene>
    <name evidence="10" type="primary">LOC108567681</name>
</gene>
<dbReference type="Proteomes" id="UP000695000">
    <property type="component" value="Unplaced"/>
</dbReference>
<dbReference type="PANTHER" id="PTHR12728">
    <property type="entry name" value="BRIX DOMAIN CONTAINING PROTEIN"/>
    <property type="match status" value="1"/>
</dbReference>
<evidence type="ECO:0000256" key="4">
    <source>
        <dbReference type="ARBA" id="ARBA00023242"/>
    </source>
</evidence>
<feature type="domain" description="Brix" evidence="8">
    <location>
        <begin position="31"/>
        <end position="235"/>
    </location>
</feature>
<evidence type="ECO:0000256" key="6">
    <source>
        <dbReference type="RuleBase" id="RU367086"/>
    </source>
</evidence>